<dbReference type="InterPro" id="IPR032022">
    <property type="entry name" value="NUDIX"/>
</dbReference>
<keyword evidence="1" id="KW-0040">ANK repeat</keyword>
<protein>
    <recommendedName>
        <fullName evidence="2">FERM domain-containing protein</fullName>
    </recommendedName>
</protein>
<dbReference type="Gene3D" id="3.10.20.90">
    <property type="entry name" value="Phosphatidylinositol 3-kinase Catalytic Subunit, Chain A, domain 1"/>
    <property type="match status" value="1"/>
</dbReference>
<organism evidence="3 4">
    <name type="scientific">Potamilus streckersoni</name>
    <dbReference type="NCBI Taxonomy" id="2493646"/>
    <lineage>
        <taxon>Eukaryota</taxon>
        <taxon>Metazoa</taxon>
        <taxon>Spiralia</taxon>
        <taxon>Lophotrochozoa</taxon>
        <taxon>Mollusca</taxon>
        <taxon>Bivalvia</taxon>
        <taxon>Autobranchia</taxon>
        <taxon>Heteroconchia</taxon>
        <taxon>Palaeoheterodonta</taxon>
        <taxon>Unionida</taxon>
        <taxon>Unionoidea</taxon>
        <taxon>Unionidae</taxon>
        <taxon>Ambleminae</taxon>
        <taxon>Lampsilini</taxon>
        <taxon>Potamilus</taxon>
    </lineage>
</organism>
<dbReference type="InterPro" id="IPR000299">
    <property type="entry name" value="FERM_domain"/>
</dbReference>
<dbReference type="InterPro" id="IPR011993">
    <property type="entry name" value="PH-like_dom_sf"/>
</dbReference>
<dbReference type="InterPro" id="IPR019748">
    <property type="entry name" value="FERM_central"/>
</dbReference>
<dbReference type="PANTHER" id="PTHR13283:SF11">
    <property type="entry name" value="KREV INTERACTION TRAPPED PROTEIN 1"/>
    <property type="match status" value="1"/>
</dbReference>
<dbReference type="InterPro" id="IPR057096">
    <property type="entry name" value="KRIT1_FRMD8_FERM_C"/>
</dbReference>
<dbReference type="Pfam" id="PF24522">
    <property type="entry name" value="KRIT1_FRMD8_FERM_C"/>
    <property type="match status" value="1"/>
</dbReference>
<dbReference type="SMART" id="SM00295">
    <property type="entry name" value="B41"/>
    <property type="match status" value="1"/>
</dbReference>
<dbReference type="GO" id="GO:0005886">
    <property type="term" value="C:plasma membrane"/>
    <property type="evidence" value="ECO:0007669"/>
    <property type="project" value="TreeGrafter"/>
</dbReference>
<dbReference type="SUPFAM" id="SSF47031">
    <property type="entry name" value="Second domain of FERM"/>
    <property type="match status" value="1"/>
</dbReference>
<reference evidence="3" key="2">
    <citation type="journal article" date="2021" name="Genome Biol. Evol.">
        <title>Developing a high-quality reference genome for a parasitic bivalve with doubly uniparental inheritance (Bivalvia: Unionida).</title>
        <authorList>
            <person name="Smith C.H."/>
        </authorList>
    </citation>
    <scope>NUCLEOTIDE SEQUENCE</scope>
    <source>
        <strain evidence="3">CHS0354</strain>
        <tissue evidence="3">Mantle</tissue>
    </source>
</reference>
<gene>
    <name evidence="3" type="ORF">CHS0354_018168</name>
</gene>
<dbReference type="GO" id="GO:2000114">
    <property type="term" value="P:regulation of establishment of cell polarity"/>
    <property type="evidence" value="ECO:0007669"/>
    <property type="project" value="TreeGrafter"/>
</dbReference>
<dbReference type="Gene3D" id="1.25.40.20">
    <property type="entry name" value="Ankyrin repeat-containing domain"/>
    <property type="match status" value="2"/>
</dbReference>
<dbReference type="InterPro" id="IPR043058">
    <property type="entry name" value="NUDIX_sf"/>
</dbReference>
<dbReference type="Gene3D" id="1.20.80.10">
    <property type="match status" value="1"/>
</dbReference>
<evidence type="ECO:0000313" key="4">
    <source>
        <dbReference type="Proteomes" id="UP001195483"/>
    </source>
</evidence>
<dbReference type="InterPro" id="IPR051594">
    <property type="entry name" value="KRIT1/FRMD8"/>
</dbReference>
<dbReference type="InterPro" id="IPR014352">
    <property type="entry name" value="FERM/acyl-CoA-bd_prot_sf"/>
</dbReference>
<accession>A0AAE0SSZ6</accession>
<proteinExistence type="predicted"/>
<dbReference type="PROSITE" id="PS50297">
    <property type="entry name" value="ANK_REP_REGION"/>
    <property type="match status" value="2"/>
</dbReference>
<dbReference type="SMART" id="SM00248">
    <property type="entry name" value="ANK"/>
    <property type="match status" value="2"/>
</dbReference>
<keyword evidence="4" id="KW-1185">Reference proteome</keyword>
<reference evidence="3" key="3">
    <citation type="submission" date="2023-05" db="EMBL/GenBank/DDBJ databases">
        <authorList>
            <person name="Smith C.H."/>
        </authorList>
    </citation>
    <scope>NUCLEOTIDE SEQUENCE</scope>
    <source>
        <strain evidence="3">CHS0354</strain>
        <tissue evidence="3">Mantle</tissue>
    </source>
</reference>
<comment type="caution">
    <text evidence="3">The sequence shown here is derived from an EMBL/GenBank/DDBJ whole genome shotgun (WGS) entry which is preliminary data.</text>
</comment>
<dbReference type="Gene3D" id="3.30.70.2240">
    <property type="entry name" value="KRIT, N-terminal Nudix domain, NPxY motif-rich region"/>
    <property type="match status" value="1"/>
</dbReference>
<dbReference type="AlphaFoldDB" id="A0AAE0SSZ6"/>
<evidence type="ECO:0000313" key="3">
    <source>
        <dbReference type="EMBL" id="KAK3597575.1"/>
    </source>
</evidence>
<feature type="repeat" description="ANK" evidence="1">
    <location>
        <begin position="321"/>
        <end position="349"/>
    </location>
</feature>
<dbReference type="GO" id="GO:0045454">
    <property type="term" value="P:cell redox homeostasis"/>
    <property type="evidence" value="ECO:0007669"/>
    <property type="project" value="TreeGrafter"/>
</dbReference>
<dbReference type="Pfam" id="PF16705">
    <property type="entry name" value="NUDIX_5"/>
    <property type="match status" value="1"/>
</dbReference>
<evidence type="ECO:0000259" key="2">
    <source>
        <dbReference type="PROSITE" id="PS50057"/>
    </source>
</evidence>
<dbReference type="InterPro" id="IPR019749">
    <property type="entry name" value="Band_41_domain"/>
</dbReference>
<dbReference type="Pfam" id="PF00373">
    <property type="entry name" value="FERM_M"/>
    <property type="match status" value="1"/>
</dbReference>
<dbReference type="Gene3D" id="2.30.29.30">
    <property type="entry name" value="Pleckstrin-homology domain (PH domain)/Phosphotyrosine-binding domain (PTB)"/>
    <property type="match status" value="1"/>
</dbReference>
<sequence length="752" mass="85832">MEAILCVVRPKQNVTGHEYKAKMYDILLLDHKTVDKQEKPTKYLPTFPLSISQVEPRDEVLAYLYTLSGYGDHGGIKGERALLIPWDRNEHGYRESLARFSLFFVPVSHRDKLNRSLVEKSPASPGFFSLDSLIDSLNNGSMNFPPPTWSFVMHLENWLKQKHSRPGALGIVFHTRADYRICMSVRNPAFLPSIVQGQDNVPKSDPPRLTANETLTKLLSIEKCDKVVINPLFGSGISMKHKVNWSVQNPYWPHIPPDYELTLSSRKSSINSSMDPDNYSLEERDQYPLHSLAREGNVRGLQDYISQGYHHSKRDSFQWCPVHWAASFGHKEAVAYLLDVGASPNSVNADERTPLHIAASRGYPDVVDCLLSHTDTDLNAVDREGKTALDLAEEINGWQHAQVVQKIKTAARYPSQIQVQVMDNTKKKLNLVAGANTTVQQLNHQMLREYSMPETPYADIFTIWICSESLQLQLKPEHRPLEHMHMWNKRIVGMLVDVDHKKGLKEDPHLEWRRNAKISLLEEREAIHPEAIKLLFHEAYQNYIKGFYPCKEQDVLILASILLYMDHDQPGAKTFLSNSKNLSRLVPSPMLKMKGINWSSKILHKFKELSSMMSERSERFRSPQTLQIQFLNNCRNLTVYGSAFFTGSLQEGKITQNCYIGVNDVGIHVINTQSREMVYSYKYSEITWGLPPAELSVLDVTVIKPETRVTNRGSTSPRKAISLRTKQAGLINHLMQKLAQMHTIMSSRTSHR</sequence>
<dbReference type="SUPFAM" id="SSF48403">
    <property type="entry name" value="Ankyrin repeat"/>
    <property type="match status" value="1"/>
</dbReference>
<reference evidence="3" key="1">
    <citation type="journal article" date="2021" name="Genome Biol. Evol.">
        <title>A High-Quality Reference Genome for a Parasitic Bivalve with Doubly Uniparental Inheritance (Bivalvia: Unionida).</title>
        <authorList>
            <person name="Smith C.H."/>
        </authorList>
    </citation>
    <scope>NUCLEOTIDE SEQUENCE</scope>
    <source>
        <strain evidence="3">CHS0354</strain>
    </source>
</reference>
<dbReference type="InterPro" id="IPR035963">
    <property type="entry name" value="FERM_2"/>
</dbReference>
<dbReference type="PROSITE" id="PS50057">
    <property type="entry name" value="FERM_3"/>
    <property type="match status" value="1"/>
</dbReference>
<dbReference type="EMBL" id="JAEAOA010001122">
    <property type="protein sequence ID" value="KAK3597575.1"/>
    <property type="molecule type" value="Genomic_DNA"/>
</dbReference>
<dbReference type="PANTHER" id="PTHR13283">
    <property type="entry name" value="KREV INTERACTION TRAPPED 1-RELATED"/>
    <property type="match status" value="1"/>
</dbReference>
<feature type="repeat" description="ANK" evidence="1">
    <location>
        <begin position="350"/>
        <end position="383"/>
    </location>
</feature>
<dbReference type="CDD" id="cd14473">
    <property type="entry name" value="FERM_B-lobe"/>
    <property type="match status" value="1"/>
</dbReference>
<dbReference type="InterPro" id="IPR036770">
    <property type="entry name" value="Ankyrin_rpt-contain_sf"/>
</dbReference>
<name>A0AAE0SSZ6_9BIVA</name>
<dbReference type="PROSITE" id="PS50088">
    <property type="entry name" value="ANK_REPEAT"/>
    <property type="match status" value="2"/>
</dbReference>
<evidence type="ECO:0000256" key="1">
    <source>
        <dbReference type="PROSITE-ProRule" id="PRU00023"/>
    </source>
</evidence>
<feature type="domain" description="FERM" evidence="2">
    <location>
        <begin position="415"/>
        <end position="749"/>
    </location>
</feature>
<dbReference type="InterPro" id="IPR002110">
    <property type="entry name" value="Ankyrin_rpt"/>
</dbReference>
<dbReference type="Pfam" id="PF12796">
    <property type="entry name" value="Ank_2"/>
    <property type="match status" value="1"/>
</dbReference>
<dbReference type="Proteomes" id="UP001195483">
    <property type="component" value="Unassembled WGS sequence"/>
</dbReference>